<dbReference type="Gene3D" id="3.40.50.300">
    <property type="entry name" value="P-loop containing nucleotide triphosphate hydrolases"/>
    <property type="match status" value="2"/>
</dbReference>
<keyword evidence="11 21" id="KW-0862">Zinc</keyword>
<dbReference type="Pfam" id="PF04423">
    <property type="entry name" value="Rad50_zn_hook"/>
    <property type="match status" value="1"/>
</dbReference>
<dbReference type="InterPro" id="IPR013134">
    <property type="entry name" value="Zn_hook_RAD50"/>
</dbReference>
<evidence type="ECO:0000256" key="6">
    <source>
        <dbReference type="ARBA" id="ARBA00022454"/>
    </source>
</evidence>
<dbReference type="InterPro" id="IPR027417">
    <property type="entry name" value="P-loop_NTPase"/>
</dbReference>
<evidence type="ECO:0000256" key="14">
    <source>
        <dbReference type="ARBA" id="ARBA00023054"/>
    </source>
</evidence>
<dbReference type="EMBL" id="LUHQ01000002">
    <property type="protein sequence ID" value="OAP10613.1"/>
    <property type="molecule type" value="Genomic_DNA"/>
</dbReference>
<dbReference type="PROSITE" id="PS51131">
    <property type="entry name" value="ZN_HOOK"/>
    <property type="match status" value="1"/>
</dbReference>
<evidence type="ECO:0000313" key="24">
    <source>
        <dbReference type="EMBL" id="OAP10613.1"/>
    </source>
</evidence>
<comment type="caution">
    <text evidence="24">The sequence shown here is derived from an EMBL/GenBank/DDBJ whole genome shotgun (WGS) entry which is preliminary data.</text>
</comment>
<dbReference type="SUPFAM" id="SSF52540">
    <property type="entry name" value="P-loop containing nucleoside triphosphate hydrolases"/>
    <property type="match status" value="1"/>
</dbReference>
<comment type="cofactor">
    <cofactor evidence="1">
        <name>Zn(2+)</name>
        <dbReference type="ChEBI" id="CHEBI:29105"/>
    </cofactor>
</comment>
<evidence type="ECO:0000256" key="5">
    <source>
        <dbReference type="ARBA" id="ARBA00017893"/>
    </source>
</evidence>
<dbReference type="GO" id="GO:0006302">
    <property type="term" value="P:double-strand break repair"/>
    <property type="evidence" value="ECO:0007669"/>
    <property type="project" value="InterPro"/>
</dbReference>
<dbReference type="GO" id="GO:0051321">
    <property type="term" value="P:meiotic cell cycle"/>
    <property type="evidence" value="ECO:0007669"/>
    <property type="project" value="UniProtKB-KW"/>
</dbReference>
<evidence type="ECO:0000256" key="13">
    <source>
        <dbReference type="ARBA" id="ARBA00022842"/>
    </source>
</evidence>
<keyword evidence="14 22" id="KW-0175">Coiled coil</keyword>
<evidence type="ECO:0000256" key="11">
    <source>
        <dbReference type="ARBA" id="ARBA00022833"/>
    </source>
</evidence>
<keyword evidence="10" id="KW-0378">Hydrolase</keyword>
<protein>
    <recommendedName>
        <fullName evidence="5">DNA repair protein RAD50</fullName>
    </recommendedName>
</protein>
<dbReference type="GO" id="GO:0005524">
    <property type="term" value="F:ATP binding"/>
    <property type="evidence" value="ECO:0007669"/>
    <property type="project" value="UniProtKB-KW"/>
</dbReference>
<dbReference type="ExpressionAtlas" id="A0A178VZW1">
    <property type="expression patterns" value="baseline and differential"/>
</dbReference>
<dbReference type="PANTHER" id="PTHR18867:SF12">
    <property type="entry name" value="DNA REPAIR PROTEIN RAD50"/>
    <property type="match status" value="1"/>
</dbReference>
<evidence type="ECO:0000256" key="7">
    <source>
        <dbReference type="ARBA" id="ARBA00022723"/>
    </source>
</evidence>
<feature type="coiled-coil region" evidence="22">
    <location>
        <begin position="309"/>
        <end position="343"/>
    </location>
</feature>
<feature type="coiled-coil region" evidence="22">
    <location>
        <begin position="581"/>
        <end position="647"/>
    </location>
</feature>
<keyword evidence="8" id="KW-0547">Nucleotide-binding</keyword>
<feature type="domain" description="Zinc-hook" evidence="23">
    <location>
        <begin position="648"/>
        <end position="747"/>
    </location>
</feature>
<keyword evidence="15" id="KW-0234">DNA repair</keyword>
<evidence type="ECO:0000256" key="15">
    <source>
        <dbReference type="ARBA" id="ARBA00023204"/>
    </source>
</evidence>
<dbReference type="Proteomes" id="UP000078284">
    <property type="component" value="Chromosome 2"/>
</dbReference>
<keyword evidence="13" id="KW-0460">Magnesium</keyword>
<dbReference type="InterPro" id="IPR038729">
    <property type="entry name" value="Rad50/SbcC_AAA"/>
</dbReference>
<keyword evidence="18" id="KW-0131">Cell cycle</keyword>
<feature type="binding site" evidence="21">
    <location>
        <position position="695"/>
    </location>
    <ligand>
        <name>Zn(2+)</name>
        <dbReference type="ChEBI" id="CHEBI:29105"/>
    </ligand>
</feature>
<keyword evidence="7 21" id="KW-0479">Metal-binding</keyword>
<evidence type="ECO:0000313" key="25">
    <source>
        <dbReference type="Proteomes" id="UP000078284"/>
    </source>
</evidence>
<dbReference type="GO" id="GO:0005694">
    <property type="term" value="C:chromosome"/>
    <property type="evidence" value="ECO:0007669"/>
    <property type="project" value="UniProtKB-SubCell"/>
</dbReference>
<name>A0A178VZW1_ARATH</name>
<dbReference type="GO" id="GO:0005634">
    <property type="term" value="C:nucleus"/>
    <property type="evidence" value="ECO:0007669"/>
    <property type="project" value="UniProtKB-SubCell"/>
</dbReference>
<evidence type="ECO:0000256" key="22">
    <source>
        <dbReference type="SAM" id="Coils"/>
    </source>
</evidence>
<evidence type="ECO:0000256" key="8">
    <source>
        <dbReference type="ARBA" id="ARBA00022741"/>
    </source>
</evidence>
<evidence type="ECO:0000256" key="3">
    <source>
        <dbReference type="ARBA" id="ARBA00004286"/>
    </source>
</evidence>
<dbReference type="FunFam" id="3.40.50.300:FF:004004">
    <property type="entry name" value="DNA repair protein RAD50"/>
    <property type="match status" value="1"/>
</dbReference>
<keyword evidence="17" id="KW-0469">Meiosis</keyword>
<proteinExistence type="inferred from homology"/>
<gene>
    <name evidence="24" type="ordered locus">AXX17_At2g28260</name>
</gene>
<dbReference type="GO" id="GO:0016887">
    <property type="term" value="F:ATP hydrolysis activity"/>
    <property type="evidence" value="ECO:0007669"/>
    <property type="project" value="InterPro"/>
</dbReference>
<keyword evidence="16" id="KW-0539">Nucleus</keyword>
<organism evidence="24 25">
    <name type="scientific">Arabidopsis thaliana</name>
    <name type="common">Mouse-ear cress</name>
    <dbReference type="NCBI Taxonomy" id="3702"/>
    <lineage>
        <taxon>Eukaryota</taxon>
        <taxon>Viridiplantae</taxon>
        <taxon>Streptophyta</taxon>
        <taxon>Embryophyta</taxon>
        <taxon>Tracheophyta</taxon>
        <taxon>Spermatophyta</taxon>
        <taxon>Magnoliopsida</taxon>
        <taxon>eudicotyledons</taxon>
        <taxon>Gunneridae</taxon>
        <taxon>Pentapetalae</taxon>
        <taxon>rosids</taxon>
        <taxon>malvids</taxon>
        <taxon>Brassicales</taxon>
        <taxon>Brassicaceae</taxon>
        <taxon>Camelineae</taxon>
        <taxon>Arabidopsis</taxon>
    </lineage>
</organism>
<evidence type="ECO:0000256" key="2">
    <source>
        <dbReference type="ARBA" id="ARBA00004123"/>
    </source>
</evidence>
<reference evidence="25" key="1">
    <citation type="journal article" date="2016" name="Proc. Natl. Acad. Sci. U.S.A.">
        <title>Chromosome-level assembly of Arabidopsis thaliana Ler reveals the extent of translocation and inversion polymorphisms.</title>
        <authorList>
            <person name="Zapata L."/>
            <person name="Ding J."/>
            <person name="Willing E.M."/>
            <person name="Hartwig B."/>
            <person name="Bezdan D."/>
            <person name="Jiao W.B."/>
            <person name="Patel V."/>
            <person name="Velikkakam James G."/>
            <person name="Koornneef M."/>
            <person name="Ossowski S."/>
            <person name="Schneeberger K."/>
        </authorList>
    </citation>
    <scope>NUCLEOTIDE SEQUENCE [LARGE SCALE GENOMIC DNA]</scope>
    <source>
        <strain evidence="25">cv. Landsberg erecta</strain>
    </source>
</reference>
<comment type="subcellular location">
    <subcellularLocation>
        <location evidence="3">Chromosome</location>
    </subcellularLocation>
    <subcellularLocation>
        <location evidence="2">Nucleus</location>
    </subcellularLocation>
</comment>
<evidence type="ECO:0000259" key="23">
    <source>
        <dbReference type="PROSITE" id="PS51131"/>
    </source>
</evidence>
<feature type="coiled-coil region" evidence="22">
    <location>
        <begin position="848"/>
        <end position="1011"/>
    </location>
</feature>
<evidence type="ECO:0000256" key="12">
    <source>
        <dbReference type="ARBA" id="ARBA00022840"/>
    </source>
</evidence>
<evidence type="ECO:0000256" key="20">
    <source>
        <dbReference type="ARBA" id="ARBA00064981"/>
    </source>
</evidence>
<keyword evidence="9" id="KW-0227">DNA damage</keyword>
<evidence type="ECO:0000256" key="16">
    <source>
        <dbReference type="ARBA" id="ARBA00023242"/>
    </source>
</evidence>
<evidence type="ECO:0000256" key="18">
    <source>
        <dbReference type="ARBA" id="ARBA00023306"/>
    </source>
</evidence>
<feature type="coiled-coil region" evidence="22">
    <location>
        <begin position="477"/>
        <end position="527"/>
    </location>
</feature>
<feature type="binding site" evidence="21">
    <location>
        <position position="698"/>
    </location>
    <ligand>
        <name>Zn(2+)</name>
        <dbReference type="ChEBI" id="CHEBI:29105"/>
    </ligand>
</feature>
<accession>A0A178VZW1</accession>
<dbReference type="Pfam" id="PF13476">
    <property type="entry name" value="AAA_23"/>
    <property type="match status" value="1"/>
</dbReference>
<comment type="catalytic activity">
    <reaction evidence="19">
        <text>ATP + H2O = ADP + phosphate + H(+)</text>
        <dbReference type="Rhea" id="RHEA:13065"/>
        <dbReference type="ChEBI" id="CHEBI:15377"/>
        <dbReference type="ChEBI" id="CHEBI:15378"/>
        <dbReference type="ChEBI" id="CHEBI:30616"/>
        <dbReference type="ChEBI" id="CHEBI:43474"/>
        <dbReference type="ChEBI" id="CHEBI:456216"/>
    </reaction>
</comment>
<evidence type="ECO:0000256" key="10">
    <source>
        <dbReference type="ARBA" id="ARBA00022801"/>
    </source>
</evidence>
<evidence type="ECO:0000256" key="17">
    <source>
        <dbReference type="ARBA" id="ARBA00023254"/>
    </source>
</evidence>
<dbReference type="PANTHER" id="PTHR18867">
    <property type="entry name" value="RAD50"/>
    <property type="match status" value="1"/>
</dbReference>
<feature type="coiled-coil region" evidence="22">
    <location>
        <begin position="1051"/>
        <end position="1125"/>
    </location>
</feature>
<evidence type="ECO:0000256" key="21">
    <source>
        <dbReference type="PROSITE-ProRule" id="PRU00471"/>
    </source>
</evidence>
<keyword evidence="6" id="KW-0158">Chromosome</keyword>
<evidence type="ECO:0000256" key="19">
    <source>
        <dbReference type="ARBA" id="ARBA00049360"/>
    </source>
</evidence>
<comment type="similarity">
    <text evidence="4">Belongs to the SMC family. RAD50 subfamily.</text>
</comment>
<evidence type="ECO:0000256" key="4">
    <source>
        <dbReference type="ARBA" id="ARBA00009439"/>
    </source>
</evidence>
<sequence>MSTVDKMLIKGIRSFDPENKNVVTFFRPLTLIVGANGAGKTTIIECLKVSCTGELPPNARSGHSFIHDPKVAGETETKAQIKLRFKTAAGKDVVCIRSFQLTQKASKMEYKAIESVLQTINPHTGEKVCLSYRCADMDREIPALMGVSKAILENVIFVHQDESNWPLQDPSTLKKKFDDIFSATRYTKALEVIKKLHKDQAQEIKTFKLKLENLQTLKDAAYKLRESIAQDQERTESSKVQMLELETSVQKVDAEVHNKEMMLKDLRKLQDQVSIKTAERSTLFKEQQRQYAALPEENEDTIEELKEWKSKFEERLALLGTKIRKMEREMVDTETTISSLHNAKTNYMLEISKLQTEAEAHMLLKNERDSTIQNIFFHYNLGNVPSTPFSTEVVLNLTNRIKSRLGELEMDLLDKKKSNETALSTAWDCYMDANDRWKSIEAQKRAKDEIKMGISKRIEEKEIERDSFEFEISTVDVKQTDEREKQVQVELERKTKQNSERGFESKIEQKQHEIYSLEHKIKTLNRERDVMAGDAEDRVKLSLKKTEQENLKKKHKKIIDECKDRIRGVLKGRLPPEKDMKREIVQALRSIEREYDDLSLKSREAEKEVNMLQMKIQEVNNSLFKHNKDTESRKRYIESKLQALKQESVTIDAYPKLLESAKDKRDDRKREYNMANGMRQMFEPFEKRARQEHSCPCCERSFTADEEASFIKKQRVKASSTGEHLKALAVESSNADSVFQQLDKLRAVFEEYSKLTTEIIPLAEKTLQEHTEELGQKSEALDDVSWGSLVISLDRTDSQLQILSLEFLIPVHSISNHICVCLQVLGISAQIKADKDSIEALVQPLENADRIFQEIVSYQKQIEDLEYKLDFRGLGVKTMEEIQSELSSLQSSKDKLHGELEKLRDDQIYMERDISCLQARWHAVREEKAKAANLLRDVTKAEEDLERLAEEKSQLDLDVKYLTEALGPLSKEKEQLLSDYNDMKIRRNQEYEELAEKKRNYQQEVEALLKASYKINEYHDLKKGERLDDIQEKQRLSDSQLQSCEARKNELAGELNRNKDLMRNQDQLRRNIEDNLNYRTTKAKVEELTREIESLEEQILNIGGIAAVEAEIVKILRERERLLSELNRCRGTVSVYESSISKNRVELKQAQYKDIDKRHLDQLIQLKTTEMANKDLDRYYNALDKALMRFHTMKMEEINKIIRELWQQTYRGQDMDYIRIHSDSEGAGTRSYSYKVLMQTGDTELEMRGRCSAGQKVLASLIIRLALAETFCLNCGILALDEPTTNLDGPNSESLAGALLRIMEDRKGQENFQLIVITHDERFAQMIGQRQHAEKYYRVAKDDMQHSIIEAQEIFD</sequence>
<evidence type="ECO:0000256" key="1">
    <source>
        <dbReference type="ARBA" id="ARBA00001947"/>
    </source>
</evidence>
<evidence type="ECO:0000256" key="9">
    <source>
        <dbReference type="ARBA" id="ARBA00022763"/>
    </source>
</evidence>
<comment type="subunit">
    <text evidence="20">Component of the MRN complex composed of two heterodimers RAD50 and MRE11 associated with a single NBS1.</text>
</comment>
<keyword evidence="12" id="KW-0067">ATP-binding</keyword>
<dbReference type="FunFam" id="3.40.50.300:FF:001649">
    <property type="entry name" value="DNA repair protein RAD50"/>
    <property type="match status" value="1"/>
</dbReference>
<dbReference type="GO" id="GO:0046872">
    <property type="term" value="F:metal ion binding"/>
    <property type="evidence" value="ECO:0007669"/>
    <property type="project" value="UniProtKB-UniRule"/>
</dbReference>